<gene>
    <name evidence="1" type="ORF">KOF26_14095</name>
</gene>
<accession>A0ABS6BL12</accession>
<dbReference type="Proteomes" id="UP000776276">
    <property type="component" value="Unassembled WGS sequence"/>
</dbReference>
<reference evidence="1 2" key="1">
    <citation type="submission" date="2021-06" db="EMBL/GenBank/DDBJ databases">
        <title>Sphingomonas sp. XMGL2, whole genome shotgun sequencing project.</title>
        <authorList>
            <person name="Zhao G."/>
            <person name="Shen L."/>
        </authorList>
    </citation>
    <scope>NUCLEOTIDE SEQUENCE [LARGE SCALE GENOMIC DNA]</scope>
    <source>
        <strain evidence="1 2">XMGL2</strain>
    </source>
</reference>
<evidence type="ECO:0000313" key="1">
    <source>
        <dbReference type="EMBL" id="MBU3078989.1"/>
    </source>
</evidence>
<keyword evidence="2" id="KW-1185">Reference proteome</keyword>
<protein>
    <recommendedName>
        <fullName evidence="3">Phage tail protein (Tail_P2_I)</fullName>
    </recommendedName>
</protein>
<name>A0ABS6BL12_9SPHN</name>
<evidence type="ECO:0008006" key="3">
    <source>
        <dbReference type="Google" id="ProtNLM"/>
    </source>
</evidence>
<dbReference type="RefSeq" id="WP_216326237.1">
    <property type="nucleotide sequence ID" value="NZ_JAHKRT010000007.1"/>
</dbReference>
<organism evidence="1 2">
    <name type="scientific">Sphingomonas quercus</name>
    <dbReference type="NCBI Taxonomy" id="2842451"/>
    <lineage>
        <taxon>Bacteria</taxon>
        <taxon>Pseudomonadati</taxon>
        <taxon>Pseudomonadota</taxon>
        <taxon>Alphaproteobacteria</taxon>
        <taxon>Sphingomonadales</taxon>
        <taxon>Sphingomonadaceae</taxon>
        <taxon>Sphingomonas</taxon>
    </lineage>
</organism>
<evidence type="ECO:0000313" key="2">
    <source>
        <dbReference type="Proteomes" id="UP000776276"/>
    </source>
</evidence>
<comment type="caution">
    <text evidence="1">The sequence shown here is derived from an EMBL/GenBank/DDBJ whole genome shotgun (WGS) entry which is preliminary data.</text>
</comment>
<proteinExistence type="predicted"/>
<dbReference type="EMBL" id="JAHKRT010000007">
    <property type="protein sequence ID" value="MBU3078989.1"/>
    <property type="molecule type" value="Genomic_DNA"/>
</dbReference>
<sequence>MPAYSHQSRNKLYDLLPAYLRTRDIEQGEPLRALLALIEAQADIVEGDIRQLYEDAFVETAEPWAVPYIGDLVGTTPLFDDSRVRDGDTAAELFRDLTGPNLHPPVALRSRADVAKTIYYRRRKGTLPMLEELARDVTGWAAHAVEFFELLEWTQWVRNHLRMQCLRTADIRSVERMDRLNRAFDEIAHSIDVRPPAQAEGWYNIRNIGFFLWRLRAYPLRNVAARRVGGAGDYRYHFSPLGNSAPLFSRQRPEGDEAGLAGELHIPQPIRPARFHADIAGYPALAPPPGFSDFYGLFDAFPGFNVAPAPSLMVFVDGAPVPVDQIRDRNLSSWLQTAGAEVGVDVERGRLVLGPALVPAGSVTVDYFYGFPADLGGGPYRRRAWLTRIGPGLSVLDVDASGTLPGSLPTIAAALGQWAASGGPDTVIRVHGNATHAEAIAIDVGPASGHVLAIEAADGSRPHLLLGGPLTIAGDRDDFVLTLGGLLVEGQVRLEGALRVLRILHCTLLPGLSVAELDPPPAPAPAAPSLTAVATLATGALANEELRVEIAFSITGAIRLPRHAEQLVILDSIVDGAGTDAVADAGTAGGPGPPARIERSTLRGGVGVKQLDLATEAIFDGPVTAERVQTGCVRFCYVPPGSRTPRRYRCQPDLAERRAIDDAEALSGPLTPAGRDAVRVRVRQRVKPEYSAEDYGAPAFLQLALNGPTEIATGAEDGSEMGVYCHLKQPQREANLRMRLSEYLPFGLDYGLVYAT</sequence>